<accession>A0AAP6WMJ2</accession>
<name>A0AAP6WMJ2_CLOPF</name>
<dbReference type="AlphaFoldDB" id="A0AAP6WMJ2"/>
<proteinExistence type="predicted"/>
<evidence type="ECO:0000313" key="1">
    <source>
        <dbReference type="EMBL" id="NGU29486.1"/>
    </source>
</evidence>
<dbReference type="Proteomes" id="UP000481454">
    <property type="component" value="Unassembled WGS sequence"/>
</dbReference>
<gene>
    <name evidence="1" type="ORF">G6Z34_05065</name>
</gene>
<reference evidence="1 2" key="1">
    <citation type="submission" date="2020-02" db="EMBL/GenBank/DDBJ databases">
        <title>Genomic Insights into the Phylogeny and Genetic Plasticity of the Human and Animal Enteric Pathogen Clostridium perfringens.</title>
        <authorList>
            <person name="Feng Y."/>
            <person name="Hu Y."/>
        </authorList>
    </citation>
    <scope>NUCLEOTIDE SEQUENCE [LARGE SCALE GENOMIC DNA]</scope>
    <source>
        <strain evidence="1 2">CP-40</strain>
    </source>
</reference>
<protein>
    <submittedName>
        <fullName evidence="1">Uncharacterized protein</fullName>
    </submittedName>
</protein>
<dbReference type="RefSeq" id="WP_003459623.1">
    <property type="nucleotide sequence ID" value="NZ_CATNWT010000001.1"/>
</dbReference>
<sequence>MAELKNQVTSITSTPKVTSEVNETTNLNGLVNIEVNGVKKQVMSMSCVLTENSVANIQTFVTDMDLFQSNSQEVVKEVQKFRDKATQVGKGLNCFVF</sequence>
<dbReference type="EMBL" id="JAALLZ010000001">
    <property type="protein sequence ID" value="NGU29486.1"/>
    <property type="molecule type" value="Genomic_DNA"/>
</dbReference>
<evidence type="ECO:0000313" key="2">
    <source>
        <dbReference type="Proteomes" id="UP000481454"/>
    </source>
</evidence>
<organism evidence="1 2">
    <name type="scientific">Clostridium perfringens</name>
    <dbReference type="NCBI Taxonomy" id="1502"/>
    <lineage>
        <taxon>Bacteria</taxon>
        <taxon>Bacillati</taxon>
        <taxon>Bacillota</taxon>
        <taxon>Clostridia</taxon>
        <taxon>Eubacteriales</taxon>
        <taxon>Clostridiaceae</taxon>
        <taxon>Clostridium</taxon>
    </lineage>
</organism>
<comment type="caution">
    <text evidence="1">The sequence shown here is derived from an EMBL/GenBank/DDBJ whole genome shotgun (WGS) entry which is preliminary data.</text>
</comment>